<sequence>MKVLGILGAQRKDGVTAKMLAAVFQGIATDNTTEVIYLEDFALKADVPGTANPELDLIESKMRESDVWVLAAPTYWGSLSGRLKNLFDCLRQRLVRFDHTGTMHPASFKNKHYISLTNCYTSSFENMICGVTDASLRLCDKVMSAAGVIKIGEAVVTGTWGMETLTPKKKKECLDLGHKINRIRRRDDQTVKRYFELFFMVAVMALITMLLQKACASFIPLDNFWFNYLSFTVIFFILLASMLHFVTFMKHKRH</sequence>
<feature type="transmembrane region" description="Helical" evidence="3">
    <location>
        <begin position="194"/>
        <end position="219"/>
    </location>
</feature>
<dbReference type="InterPro" id="IPR029039">
    <property type="entry name" value="Flavoprotein-like_sf"/>
</dbReference>
<evidence type="ECO:0000259" key="4">
    <source>
        <dbReference type="Pfam" id="PF03358"/>
    </source>
</evidence>
<accession>A0A0R1V709</accession>
<feature type="transmembrane region" description="Helical" evidence="3">
    <location>
        <begin position="225"/>
        <end position="248"/>
    </location>
</feature>
<comment type="caution">
    <text evidence="5">The sequence shown here is derived from an EMBL/GenBank/DDBJ whole genome shotgun (WGS) entry which is preliminary data.</text>
</comment>
<evidence type="ECO:0000256" key="2">
    <source>
        <dbReference type="ARBA" id="ARBA00022643"/>
    </source>
</evidence>
<dbReference type="Proteomes" id="UP000051166">
    <property type="component" value="Unassembled WGS sequence"/>
</dbReference>
<keyword evidence="2" id="KW-0288">FMN</keyword>
<reference evidence="5 6" key="1">
    <citation type="journal article" date="2015" name="Genome Announc.">
        <title>Expanding the biotechnology potential of lactobacilli through comparative genomics of 213 strains and associated genera.</title>
        <authorList>
            <person name="Sun Z."/>
            <person name="Harris H.M."/>
            <person name="McCann A."/>
            <person name="Guo C."/>
            <person name="Argimon S."/>
            <person name="Zhang W."/>
            <person name="Yang X."/>
            <person name="Jeffery I.B."/>
            <person name="Cooney J.C."/>
            <person name="Kagawa T.F."/>
            <person name="Liu W."/>
            <person name="Song Y."/>
            <person name="Salvetti E."/>
            <person name="Wrobel A."/>
            <person name="Rasinkangas P."/>
            <person name="Parkhill J."/>
            <person name="Rea M.C."/>
            <person name="O'Sullivan O."/>
            <person name="Ritari J."/>
            <person name="Douillard F.P."/>
            <person name="Paul Ross R."/>
            <person name="Yang R."/>
            <person name="Briner A.E."/>
            <person name="Felis G.E."/>
            <person name="de Vos W.M."/>
            <person name="Barrangou R."/>
            <person name="Klaenhammer T.R."/>
            <person name="Caufield P.W."/>
            <person name="Cui Y."/>
            <person name="Zhang H."/>
            <person name="O'Toole P.W."/>
        </authorList>
    </citation>
    <scope>NUCLEOTIDE SEQUENCE [LARGE SCALE GENOMIC DNA]</scope>
    <source>
        <strain evidence="5 6">DSM 16230</strain>
    </source>
</reference>
<keyword evidence="1" id="KW-0285">Flavoprotein</keyword>
<feature type="domain" description="NADPH-dependent FMN reductase-like" evidence="4">
    <location>
        <begin position="1"/>
        <end position="92"/>
    </location>
</feature>
<dbReference type="EMBL" id="AZFQ01000036">
    <property type="protein sequence ID" value="KRL98789.1"/>
    <property type="molecule type" value="Genomic_DNA"/>
</dbReference>
<dbReference type="PATRIC" id="fig|1423801.4.peg.610"/>
<dbReference type="GeneID" id="98308027"/>
<evidence type="ECO:0000313" key="6">
    <source>
        <dbReference type="Proteomes" id="UP000051166"/>
    </source>
</evidence>
<keyword evidence="3" id="KW-1133">Transmembrane helix</keyword>
<proteinExistence type="predicted"/>
<evidence type="ECO:0000256" key="3">
    <source>
        <dbReference type="SAM" id="Phobius"/>
    </source>
</evidence>
<dbReference type="OrthoDB" id="9805976at2"/>
<keyword evidence="3" id="KW-0812">Transmembrane</keyword>
<dbReference type="PANTHER" id="PTHR43278">
    <property type="entry name" value="NAD(P)H-DEPENDENT FMN-CONTAINING OXIDOREDUCTASE YWQN-RELATED"/>
    <property type="match status" value="1"/>
</dbReference>
<organism evidence="5 6">
    <name type="scientific">Liquorilactobacillus satsumensis DSM 16230 = JCM 12392</name>
    <dbReference type="NCBI Taxonomy" id="1423801"/>
    <lineage>
        <taxon>Bacteria</taxon>
        <taxon>Bacillati</taxon>
        <taxon>Bacillota</taxon>
        <taxon>Bacilli</taxon>
        <taxon>Lactobacillales</taxon>
        <taxon>Lactobacillaceae</taxon>
        <taxon>Liquorilactobacillus</taxon>
    </lineage>
</organism>
<evidence type="ECO:0000256" key="1">
    <source>
        <dbReference type="ARBA" id="ARBA00022630"/>
    </source>
</evidence>
<dbReference type="AlphaFoldDB" id="A0A0R1V709"/>
<dbReference type="RefSeq" id="WP_056960731.1">
    <property type="nucleotide sequence ID" value="NZ_AZFQ01000036.1"/>
</dbReference>
<dbReference type="Gene3D" id="3.40.50.360">
    <property type="match status" value="1"/>
</dbReference>
<dbReference type="GO" id="GO:0016491">
    <property type="term" value="F:oxidoreductase activity"/>
    <property type="evidence" value="ECO:0007669"/>
    <property type="project" value="InterPro"/>
</dbReference>
<evidence type="ECO:0000313" key="5">
    <source>
        <dbReference type="EMBL" id="KRL98789.1"/>
    </source>
</evidence>
<keyword evidence="3" id="KW-0472">Membrane</keyword>
<gene>
    <name evidence="5" type="ORF">FD50_GL000601</name>
</gene>
<keyword evidence="6" id="KW-1185">Reference proteome</keyword>
<dbReference type="InterPro" id="IPR005025">
    <property type="entry name" value="FMN_Rdtase-like_dom"/>
</dbReference>
<protein>
    <submittedName>
        <fullName evidence="5">NADPH-dependent FMN reductase</fullName>
    </submittedName>
</protein>
<dbReference type="Pfam" id="PF03358">
    <property type="entry name" value="FMN_red"/>
    <property type="match status" value="1"/>
</dbReference>
<dbReference type="InterPro" id="IPR051796">
    <property type="entry name" value="ISF_SsuE-like"/>
</dbReference>
<dbReference type="PANTHER" id="PTHR43278:SF1">
    <property type="entry name" value="IRON-SULFUR FLAVOPROTEIN MJ1083"/>
    <property type="match status" value="1"/>
</dbReference>
<name>A0A0R1V709_9LACO</name>
<dbReference type="STRING" id="1423801.FD50_GL000601"/>
<dbReference type="SUPFAM" id="SSF52218">
    <property type="entry name" value="Flavoproteins"/>
    <property type="match status" value="1"/>
</dbReference>